<keyword evidence="2" id="KW-1133">Transmembrane helix</keyword>
<dbReference type="InterPro" id="IPR007251">
    <property type="entry name" value="Iron_permease_Fet4"/>
</dbReference>
<dbReference type="EMBL" id="RAQH01000005">
    <property type="protein sequence ID" value="RKE87206.1"/>
    <property type="molecule type" value="Genomic_DNA"/>
</dbReference>
<comment type="caution">
    <text evidence="3">The sequence shown here is derived from an EMBL/GenBank/DDBJ whole genome shotgun (WGS) entry which is preliminary data.</text>
</comment>
<proteinExistence type="predicted"/>
<feature type="compositionally biased region" description="Basic and acidic residues" evidence="1">
    <location>
        <begin position="147"/>
        <end position="164"/>
    </location>
</feature>
<gene>
    <name evidence="3" type="ORF">BXY58_2082</name>
</gene>
<evidence type="ECO:0000256" key="1">
    <source>
        <dbReference type="SAM" id="MobiDB-lite"/>
    </source>
</evidence>
<evidence type="ECO:0000313" key="4">
    <source>
        <dbReference type="Proteomes" id="UP000285906"/>
    </source>
</evidence>
<evidence type="ECO:0000256" key="2">
    <source>
        <dbReference type="SAM" id="Phobius"/>
    </source>
</evidence>
<accession>A0A420D983</accession>
<evidence type="ECO:0000313" key="3">
    <source>
        <dbReference type="EMBL" id="RKE87206.1"/>
    </source>
</evidence>
<feature type="transmembrane region" description="Helical" evidence="2">
    <location>
        <begin position="69"/>
        <end position="88"/>
    </location>
</feature>
<dbReference type="AlphaFoldDB" id="A0A420D983"/>
<dbReference type="GO" id="GO:0055085">
    <property type="term" value="P:transmembrane transport"/>
    <property type="evidence" value="ECO:0007669"/>
    <property type="project" value="InterPro"/>
</dbReference>
<dbReference type="Proteomes" id="UP000285906">
    <property type="component" value="Unassembled WGS sequence"/>
</dbReference>
<organism evidence="3 4">
    <name type="scientific">Epilithonimonas arachidiradicis</name>
    <dbReference type="NCBI Taxonomy" id="1617282"/>
    <lineage>
        <taxon>Bacteria</taxon>
        <taxon>Pseudomonadati</taxon>
        <taxon>Bacteroidota</taxon>
        <taxon>Flavobacteriia</taxon>
        <taxon>Flavobacteriales</taxon>
        <taxon>Weeksellaceae</taxon>
        <taxon>Chryseobacterium group</taxon>
        <taxon>Epilithonimonas</taxon>
    </lineage>
</organism>
<feature type="region of interest" description="Disordered" evidence="1">
    <location>
        <begin position="142"/>
        <end position="171"/>
    </location>
</feature>
<keyword evidence="2" id="KW-0472">Membrane</keyword>
<keyword evidence="2" id="KW-0812">Transmembrane</keyword>
<dbReference type="Pfam" id="PF04120">
    <property type="entry name" value="Iron_permease"/>
    <property type="match status" value="1"/>
</dbReference>
<feature type="transmembrane region" description="Helical" evidence="2">
    <location>
        <begin position="44"/>
        <end position="63"/>
    </location>
</feature>
<reference evidence="3 4" key="1">
    <citation type="submission" date="2018-09" db="EMBL/GenBank/DDBJ databases">
        <title>Genomic Encyclopedia of Archaeal and Bacterial Type Strains, Phase II (KMG-II): from individual species to whole genera.</title>
        <authorList>
            <person name="Goeker M."/>
        </authorList>
    </citation>
    <scope>NUCLEOTIDE SEQUENCE [LARGE SCALE GENOMIC DNA]</scope>
    <source>
        <strain evidence="3 4">DSM 27620</strain>
    </source>
</reference>
<protein>
    <submittedName>
        <fullName evidence="3">Low affinity Fe/Cu permease</fullName>
    </submittedName>
</protein>
<sequence>MPITESGNLNSKEIILHNGNAMEQKKNKFEWLADKVTQWSGSSYAFGFASGMIVVWLICGPIFKYSDTWQLVINTSTTIITFLMVFVIQKSQNKDSKAIQLKLNELIAASKEASNRLVDVEDMDEEDIDTLHTFYEKISSEYENDEDIHTSHSIDRAEENIEGKKSKRKTQ</sequence>
<name>A0A420D983_9FLAO</name>